<proteinExistence type="predicted"/>
<gene>
    <name evidence="1" type="ORF">C5615_38990</name>
</gene>
<sequence>MIMKTRETHSVDEIKPDFPDEAELAALRGWYAGLDARAAVARYLGDRRAVGASSRGILGGIRRQLIAFARRRHREDLAAAFVARPTSASADSVARVIEMLRNLPAPVPLITDAVEVWLPPRIAEALHAHNIR</sequence>
<dbReference type="AlphaFoldDB" id="A0A2S8HNU9"/>
<protein>
    <submittedName>
        <fullName evidence="1">Integrase</fullName>
    </submittedName>
</protein>
<reference evidence="1 2" key="1">
    <citation type="submission" date="2018-02" db="EMBL/GenBank/DDBJ databases">
        <title>Draft genome sequencing of Burkholderia cepacia Y14-15.</title>
        <authorList>
            <person name="Zheng B.-X."/>
        </authorList>
    </citation>
    <scope>NUCLEOTIDE SEQUENCE [LARGE SCALE GENOMIC DNA]</scope>
    <source>
        <strain evidence="1 2">Y14-15</strain>
    </source>
</reference>
<evidence type="ECO:0000313" key="1">
    <source>
        <dbReference type="EMBL" id="PQP04151.1"/>
    </source>
</evidence>
<accession>A0A2S8HNU9</accession>
<name>A0A2S8HNU9_BURCE</name>
<dbReference type="EMBL" id="PUIQ01000199">
    <property type="protein sequence ID" value="PQP04151.1"/>
    <property type="molecule type" value="Genomic_DNA"/>
</dbReference>
<comment type="caution">
    <text evidence="1">The sequence shown here is derived from an EMBL/GenBank/DDBJ whole genome shotgun (WGS) entry which is preliminary data.</text>
</comment>
<organism evidence="1 2">
    <name type="scientific">Burkholderia cepacia</name>
    <name type="common">Pseudomonas cepacia</name>
    <dbReference type="NCBI Taxonomy" id="292"/>
    <lineage>
        <taxon>Bacteria</taxon>
        <taxon>Pseudomonadati</taxon>
        <taxon>Pseudomonadota</taxon>
        <taxon>Betaproteobacteria</taxon>
        <taxon>Burkholderiales</taxon>
        <taxon>Burkholderiaceae</taxon>
        <taxon>Burkholderia</taxon>
        <taxon>Burkholderia cepacia complex</taxon>
    </lineage>
</organism>
<feature type="non-terminal residue" evidence="1">
    <location>
        <position position="132"/>
    </location>
</feature>
<dbReference type="Proteomes" id="UP000238206">
    <property type="component" value="Unassembled WGS sequence"/>
</dbReference>
<evidence type="ECO:0000313" key="2">
    <source>
        <dbReference type="Proteomes" id="UP000238206"/>
    </source>
</evidence>